<dbReference type="Gene3D" id="3.30.160.70">
    <property type="entry name" value="Methylated DNA-protein cysteine methyltransferase domain"/>
    <property type="match status" value="1"/>
</dbReference>
<keyword evidence="10" id="KW-0010">Activator</keyword>
<gene>
    <name evidence="15" type="primary">ada</name>
    <name evidence="15" type="ORF">ACFFGX_07190</name>
</gene>
<dbReference type="InterPro" id="IPR035451">
    <property type="entry name" value="Ada-like_dom_sf"/>
</dbReference>
<keyword evidence="8" id="KW-0805">Transcription regulation</keyword>
<keyword evidence="3 15" id="KW-0489">Methyltransferase</keyword>
<comment type="caution">
    <text evidence="15">The sequence shown here is derived from an EMBL/GenBank/DDBJ whole genome shotgun (WGS) entry which is preliminary data.</text>
</comment>
<dbReference type="EC" id="2.1.1.-" evidence="15"/>
<sequence length="355" mass="38861">MHTTNPSAARTLRDPRWSALLARDPAADGRFVYSVRTTGVYCRPVCPARRPRPENVDFYASALDAERAGFRPCRRCRPERRSPAQERAAKVAALCRFIESAERPPDLEELARRVGWSRWHLQRTFKAIAGLSPRAYAEAQRAERLRRELARGAPVTDALYAAGYGSSGRFYAQADASLGMSAGSYRKGGAGRAIRFAVGQCSLGAILVAQSERGICAVLLGDDPEALLRDLHERFHAAELIGADAGFEELVAQVVGFVEASRLGLDLPLDIRGTAFQMRVWEVLRRIPPGTTLDYAEVAELVGAPRAVRAVAGACAANALAVAIPCHRVVRRDGGLGGYRWGVERKRALLEREQE</sequence>
<dbReference type="CDD" id="cd06445">
    <property type="entry name" value="ATase"/>
    <property type="match status" value="1"/>
</dbReference>
<keyword evidence="16" id="KW-1185">Reference proteome</keyword>
<comment type="catalytic activity">
    <reaction evidence="13">
        <text>a 6-O-methyl-2'-deoxyguanosine in DNA + L-cysteinyl-[protein] = S-methyl-L-cysteinyl-[protein] + a 2'-deoxyguanosine in DNA</text>
        <dbReference type="Rhea" id="RHEA:24000"/>
        <dbReference type="Rhea" id="RHEA-COMP:10131"/>
        <dbReference type="Rhea" id="RHEA-COMP:10132"/>
        <dbReference type="Rhea" id="RHEA-COMP:11367"/>
        <dbReference type="Rhea" id="RHEA-COMP:11368"/>
        <dbReference type="ChEBI" id="CHEBI:29950"/>
        <dbReference type="ChEBI" id="CHEBI:82612"/>
        <dbReference type="ChEBI" id="CHEBI:85445"/>
        <dbReference type="ChEBI" id="CHEBI:85448"/>
        <dbReference type="EC" id="2.1.1.63"/>
    </reaction>
</comment>
<dbReference type="PIRSF" id="PIRSF000409">
    <property type="entry name" value="Ada"/>
    <property type="match status" value="1"/>
</dbReference>
<dbReference type="GO" id="GO:0032259">
    <property type="term" value="P:methylation"/>
    <property type="evidence" value="ECO:0007669"/>
    <property type="project" value="UniProtKB-KW"/>
</dbReference>
<evidence type="ECO:0000256" key="4">
    <source>
        <dbReference type="ARBA" id="ARBA00022679"/>
    </source>
</evidence>
<dbReference type="InterPro" id="IPR036631">
    <property type="entry name" value="MGMT_N_sf"/>
</dbReference>
<evidence type="ECO:0000256" key="11">
    <source>
        <dbReference type="ARBA" id="ARBA00023163"/>
    </source>
</evidence>
<dbReference type="GO" id="GO:0008168">
    <property type="term" value="F:methyltransferase activity"/>
    <property type="evidence" value="ECO:0007669"/>
    <property type="project" value="UniProtKB-KW"/>
</dbReference>
<dbReference type="InterPro" id="IPR018060">
    <property type="entry name" value="HTH_AraC"/>
</dbReference>
<dbReference type="SUPFAM" id="SSF57884">
    <property type="entry name" value="Ada DNA repair protein, N-terminal domain (N-Ada 10)"/>
    <property type="match status" value="1"/>
</dbReference>
<keyword evidence="11" id="KW-0804">Transcription</keyword>
<keyword evidence="7" id="KW-0862">Zinc</keyword>
<evidence type="ECO:0000313" key="15">
    <source>
        <dbReference type="EMBL" id="MFC0709387.1"/>
    </source>
</evidence>
<dbReference type="PROSITE" id="PS01124">
    <property type="entry name" value="HTH_ARAC_FAMILY_2"/>
    <property type="match status" value="1"/>
</dbReference>
<dbReference type="InterPro" id="IPR036217">
    <property type="entry name" value="MethylDNA_cys_MeTrfase_DNAb"/>
</dbReference>
<dbReference type="Gene3D" id="1.10.10.60">
    <property type="entry name" value="Homeodomain-like"/>
    <property type="match status" value="1"/>
</dbReference>
<dbReference type="InterPro" id="IPR001497">
    <property type="entry name" value="MethylDNA_cys_MeTrfase_AS"/>
</dbReference>
<dbReference type="EMBL" id="JBHLSS010000045">
    <property type="protein sequence ID" value="MFC0709387.1"/>
    <property type="molecule type" value="Genomic_DNA"/>
</dbReference>
<evidence type="ECO:0000256" key="3">
    <source>
        <dbReference type="ARBA" id="ARBA00022603"/>
    </source>
</evidence>
<evidence type="ECO:0000256" key="10">
    <source>
        <dbReference type="ARBA" id="ARBA00023159"/>
    </source>
</evidence>
<keyword evidence="12" id="KW-0234">DNA repair</keyword>
<dbReference type="Pfam" id="PF02870">
    <property type="entry name" value="Methyltransf_1N"/>
    <property type="match status" value="1"/>
</dbReference>
<evidence type="ECO:0000256" key="1">
    <source>
        <dbReference type="ARBA" id="ARBA00001286"/>
    </source>
</evidence>
<evidence type="ECO:0000256" key="7">
    <source>
        <dbReference type="ARBA" id="ARBA00022833"/>
    </source>
</evidence>
<dbReference type="NCBIfam" id="TIGR00589">
    <property type="entry name" value="ogt"/>
    <property type="match status" value="1"/>
</dbReference>
<dbReference type="InterPro" id="IPR008332">
    <property type="entry name" value="MethylG_MeTrfase_N"/>
</dbReference>
<protein>
    <submittedName>
        <fullName evidence="15">Bifunctional DNA-binding transcriptional regulator/O6-methylguanine-DNA methyltransferase Ada</fullName>
        <ecNumber evidence="15">2.1.1.-</ecNumber>
    </submittedName>
</protein>
<evidence type="ECO:0000256" key="12">
    <source>
        <dbReference type="ARBA" id="ARBA00023204"/>
    </source>
</evidence>
<evidence type="ECO:0000256" key="5">
    <source>
        <dbReference type="ARBA" id="ARBA00022723"/>
    </source>
</evidence>
<dbReference type="SMART" id="SM00342">
    <property type="entry name" value="HTH_ARAC"/>
    <property type="match status" value="1"/>
</dbReference>
<dbReference type="InterPro" id="IPR018062">
    <property type="entry name" value="HTH_AraC-typ_CS"/>
</dbReference>
<dbReference type="PANTHER" id="PTHR10815:SF14">
    <property type="entry name" value="BIFUNCTIONAL TRANSCRIPTIONAL ACTIVATOR_DNA REPAIR ENZYME ADA"/>
    <property type="match status" value="1"/>
</dbReference>
<evidence type="ECO:0000259" key="14">
    <source>
        <dbReference type="PROSITE" id="PS01124"/>
    </source>
</evidence>
<keyword evidence="6" id="KW-0227">DNA damage</keyword>
<dbReference type="RefSeq" id="WP_376944252.1">
    <property type="nucleotide sequence ID" value="NZ_CP171449.1"/>
</dbReference>
<dbReference type="GO" id="GO:0003677">
    <property type="term" value="F:DNA binding"/>
    <property type="evidence" value="ECO:0007669"/>
    <property type="project" value="UniProtKB-KW"/>
</dbReference>
<dbReference type="Pfam" id="PF02805">
    <property type="entry name" value="Ada_Zn_binding"/>
    <property type="match status" value="1"/>
</dbReference>
<reference evidence="15 16" key="1">
    <citation type="submission" date="2024-09" db="EMBL/GenBank/DDBJ databases">
        <authorList>
            <person name="Sun Q."/>
            <person name="Mori K."/>
        </authorList>
    </citation>
    <scope>NUCLEOTIDE SEQUENCE [LARGE SCALE GENOMIC DNA]</scope>
    <source>
        <strain evidence="15 16">NCAIM B.01794</strain>
    </source>
</reference>
<evidence type="ECO:0000256" key="2">
    <source>
        <dbReference type="ARBA" id="ARBA00001947"/>
    </source>
</evidence>
<evidence type="ECO:0000256" key="6">
    <source>
        <dbReference type="ARBA" id="ARBA00022763"/>
    </source>
</evidence>
<evidence type="ECO:0000313" key="16">
    <source>
        <dbReference type="Proteomes" id="UP001589891"/>
    </source>
</evidence>
<evidence type="ECO:0000256" key="8">
    <source>
        <dbReference type="ARBA" id="ARBA00023015"/>
    </source>
</evidence>
<dbReference type="Gene3D" id="1.10.10.10">
    <property type="entry name" value="Winged helix-like DNA-binding domain superfamily/Winged helix DNA-binding domain"/>
    <property type="match status" value="1"/>
</dbReference>
<dbReference type="NCBIfam" id="NF011964">
    <property type="entry name" value="PRK15435.1"/>
    <property type="match status" value="1"/>
</dbReference>
<dbReference type="Gene3D" id="3.40.10.10">
    <property type="entry name" value="DNA Methylphosphotriester Repair Domain"/>
    <property type="match status" value="1"/>
</dbReference>
<comment type="cofactor">
    <cofactor evidence="2">
        <name>Zn(2+)</name>
        <dbReference type="ChEBI" id="CHEBI:29105"/>
    </cofactor>
</comment>
<dbReference type="SUPFAM" id="SSF53155">
    <property type="entry name" value="Methylated DNA-protein cysteine methyltransferase domain"/>
    <property type="match status" value="1"/>
</dbReference>
<feature type="domain" description="HTH araC/xylS-type" evidence="14">
    <location>
        <begin position="91"/>
        <end position="188"/>
    </location>
</feature>
<dbReference type="Proteomes" id="UP001589891">
    <property type="component" value="Unassembled WGS sequence"/>
</dbReference>
<dbReference type="SUPFAM" id="SSF46767">
    <property type="entry name" value="Methylated DNA-protein cysteine methyltransferase, C-terminal domain"/>
    <property type="match status" value="1"/>
</dbReference>
<dbReference type="PROSITE" id="PS00374">
    <property type="entry name" value="MGMT"/>
    <property type="match status" value="1"/>
</dbReference>
<organism evidence="15 16">
    <name type="scientific">Azorhizophilus paspali</name>
    <name type="common">Azotobacter paspali</name>
    <dbReference type="NCBI Taxonomy" id="69963"/>
    <lineage>
        <taxon>Bacteria</taxon>
        <taxon>Pseudomonadati</taxon>
        <taxon>Pseudomonadota</taxon>
        <taxon>Gammaproteobacteria</taxon>
        <taxon>Pseudomonadales</taxon>
        <taxon>Pseudomonadaceae</taxon>
        <taxon>Azorhizophilus</taxon>
    </lineage>
</organism>
<dbReference type="InterPro" id="IPR009057">
    <property type="entry name" value="Homeodomain-like_sf"/>
</dbReference>
<keyword evidence="5" id="KW-0479">Metal-binding</keyword>
<dbReference type="PANTHER" id="PTHR10815">
    <property type="entry name" value="METHYLATED-DNA--PROTEIN-CYSTEINE METHYLTRANSFERASE"/>
    <property type="match status" value="1"/>
</dbReference>
<evidence type="ECO:0000256" key="9">
    <source>
        <dbReference type="ARBA" id="ARBA00023125"/>
    </source>
</evidence>
<name>A0ABV6SIM7_AZOPA</name>
<dbReference type="Pfam" id="PF12833">
    <property type="entry name" value="HTH_18"/>
    <property type="match status" value="1"/>
</dbReference>
<dbReference type="Pfam" id="PF01035">
    <property type="entry name" value="DNA_binding_1"/>
    <property type="match status" value="1"/>
</dbReference>
<dbReference type="SUPFAM" id="SSF46689">
    <property type="entry name" value="Homeodomain-like"/>
    <property type="match status" value="1"/>
</dbReference>
<keyword evidence="9 15" id="KW-0238">DNA-binding</keyword>
<dbReference type="PROSITE" id="PS00041">
    <property type="entry name" value="HTH_ARAC_FAMILY_1"/>
    <property type="match status" value="1"/>
</dbReference>
<dbReference type="InterPro" id="IPR036388">
    <property type="entry name" value="WH-like_DNA-bd_sf"/>
</dbReference>
<dbReference type="InterPro" id="IPR004026">
    <property type="entry name" value="Ada_DNA_repair_Zn-bd"/>
</dbReference>
<comment type="catalytic activity">
    <reaction evidence="1">
        <text>a 4-O-methyl-thymidine in DNA + L-cysteinyl-[protein] = a thymidine in DNA + S-methyl-L-cysteinyl-[protein]</text>
        <dbReference type="Rhea" id="RHEA:53428"/>
        <dbReference type="Rhea" id="RHEA-COMP:10131"/>
        <dbReference type="Rhea" id="RHEA-COMP:10132"/>
        <dbReference type="Rhea" id="RHEA-COMP:13555"/>
        <dbReference type="Rhea" id="RHEA-COMP:13556"/>
        <dbReference type="ChEBI" id="CHEBI:29950"/>
        <dbReference type="ChEBI" id="CHEBI:82612"/>
        <dbReference type="ChEBI" id="CHEBI:137386"/>
        <dbReference type="ChEBI" id="CHEBI:137387"/>
        <dbReference type="EC" id="2.1.1.63"/>
    </reaction>
</comment>
<proteinExistence type="predicted"/>
<keyword evidence="4 15" id="KW-0808">Transferase</keyword>
<accession>A0ABV6SIM7</accession>
<dbReference type="InterPro" id="IPR014048">
    <property type="entry name" value="MethylDNA_cys_MeTrfase_DNA-bd"/>
</dbReference>
<dbReference type="InterPro" id="IPR016221">
    <property type="entry name" value="Bifunct_regulatory_prot_Ada"/>
</dbReference>
<evidence type="ECO:0000256" key="13">
    <source>
        <dbReference type="ARBA" id="ARBA00049348"/>
    </source>
</evidence>